<dbReference type="PANTHER" id="PTHR23503">
    <property type="entry name" value="SOLUTE CARRIER FAMILY 2"/>
    <property type="match status" value="1"/>
</dbReference>
<dbReference type="InterPro" id="IPR045263">
    <property type="entry name" value="GLUT"/>
</dbReference>
<accession>A0A915K0B4</accession>
<name>A0A915K0B4_ROMCU</name>
<evidence type="ECO:0000313" key="9">
    <source>
        <dbReference type="WBParaSite" id="nRc.2.0.1.t31744-RA"/>
    </source>
</evidence>
<feature type="transmembrane region" description="Helical" evidence="6">
    <location>
        <begin position="18"/>
        <end position="40"/>
    </location>
</feature>
<evidence type="ECO:0000259" key="7">
    <source>
        <dbReference type="PROSITE" id="PS50850"/>
    </source>
</evidence>
<organism evidence="8 9">
    <name type="scientific">Romanomermis culicivorax</name>
    <name type="common">Nematode worm</name>
    <dbReference type="NCBI Taxonomy" id="13658"/>
    <lineage>
        <taxon>Eukaryota</taxon>
        <taxon>Metazoa</taxon>
        <taxon>Ecdysozoa</taxon>
        <taxon>Nematoda</taxon>
        <taxon>Enoplea</taxon>
        <taxon>Dorylaimia</taxon>
        <taxon>Mermithida</taxon>
        <taxon>Mermithoidea</taxon>
        <taxon>Mermithidae</taxon>
        <taxon>Romanomermis</taxon>
    </lineage>
</organism>
<reference evidence="9" key="1">
    <citation type="submission" date="2022-11" db="UniProtKB">
        <authorList>
            <consortium name="WormBaseParasite"/>
        </authorList>
    </citation>
    <scope>IDENTIFICATION</scope>
</reference>
<dbReference type="SUPFAM" id="SSF103473">
    <property type="entry name" value="MFS general substrate transporter"/>
    <property type="match status" value="1"/>
</dbReference>
<dbReference type="InterPro" id="IPR005828">
    <property type="entry name" value="MFS_sugar_transport-like"/>
</dbReference>
<evidence type="ECO:0000256" key="2">
    <source>
        <dbReference type="ARBA" id="ARBA00022448"/>
    </source>
</evidence>
<dbReference type="InterPro" id="IPR036259">
    <property type="entry name" value="MFS_trans_sf"/>
</dbReference>
<dbReference type="PANTHER" id="PTHR23503:SF8">
    <property type="entry name" value="FACILITATED GLUCOSE TRANSPORTER PROTEIN 1"/>
    <property type="match status" value="1"/>
</dbReference>
<keyword evidence="3 6" id="KW-0812">Transmembrane</keyword>
<dbReference type="Pfam" id="PF00083">
    <property type="entry name" value="Sugar_tr"/>
    <property type="match status" value="1"/>
</dbReference>
<feature type="transmembrane region" description="Helical" evidence="6">
    <location>
        <begin position="209"/>
        <end position="230"/>
    </location>
</feature>
<dbReference type="Gene3D" id="1.20.1250.20">
    <property type="entry name" value="MFS general substrate transporter like domains"/>
    <property type="match status" value="1"/>
</dbReference>
<feature type="transmembrane region" description="Helical" evidence="6">
    <location>
        <begin position="113"/>
        <end position="135"/>
    </location>
</feature>
<dbReference type="GO" id="GO:0015149">
    <property type="term" value="F:hexose transmembrane transporter activity"/>
    <property type="evidence" value="ECO:0007669"/>
    <property type="project" value="TreeGrafter"/>
</dbReference>
<comment type="subcellular location">
    <subcellularLocation>
        <location evidence="1">Membrane</location>
        <topology evidence="1">Multi-pass membrane protein</topology>
    </subcellularLocation>
</comment>
<dbReference type="InterPro" id="IPR020846">
    <property type="entry name" value="MFS_dom"/>
</dbReference>
<feature type="transmembrane region" description="Helical" evidence="6">
    <location>
        <begin position="61"/>
        <end position="81"/>
    </location>
</feature>
<feature type="transmembrane region" description="Helical" evidence="6">
    <location>
        <begin position="174"/>
        <end position="197"/>
    </location>
</feature>
<keyword evidence="2" id="KW-0813">Transport</keyword>
<keyword evidence="8" id="KW-1185">Reference proteome</keyword>
<keyword evidence="5 6" id="KW-0472">Membrane</keyword>
<evidence type="ECO:0000256" key="1">
    <source>
        <dbReference type="ARBA" id="ARBA00004141"/>
    </source>
</evidence>
<proteinExistence type="predicted"/>
<evidence type="ECO:0000256" key="5">
    <source>
        <dbReference type="ARBA" id="ARBA00023136"/>
    </source>
</evidence>
<evidence type="ECO:0000256" key="3">
    <source>
        <dbReference type="ARBA" id="ARBA00022692"/>
    </source>
</evidence>
<protein>
    <submittedName>
        <fullName evidence="9">Major facilitator superfamily (MFS) profile domain-containing protein</fullName>
    </submittedName>
</protein>
<feature type="transmembrane region" description="Helical" evidence="6">
    <location>
        <begin position="147"/>
        <end position="168"/>
    </location>
</feature>
<evidence type="ECO:0000313" key="8">
    <source>
        <dbReference type="Proteomes" id="UP000887565"/>
    </source>
</evidence>
<dbReference type="Proteomes" id="UP000887565">
    <property type="component" value="Unplaced"/>
</dbReference>
<feature type="transmembrane region" description="Helical" evidence="6">
    <location>
        <begin position="236"/>
        <end position="257"/>
    </location>
</feature>
<dbReference type="AlphaFoldDB" id="A0A915K0B4"/>
<dbReference type="PROSITE" id="PS00217">
    <property type="entry name" value="SUGAR_TRANSPORT_2"/>
    <property type="match status" value="1"/>
</dbReference>
<evidence type="ECO:0000256" key="6">
    <source>
        <dbReference type="SAM" id="Phobius"/>
    </source>
</evidence>
<dbReference type="GO" id="GO:0016020">
    <property type="term" value="C:membrane"/>
    <property type="evidence" value="ECO:0007669"/>
    <property type="project" value="UniProtKB-SubCell"/>
</dbReference>
<evidence type="ECO:0000256" key="4">
    <source>
        <dbReference type="ARBA" id="ARBA00022989"/>
    </source>
</evidence>
<feature type="domain" description="Major facilitator superfamily (MFS) profile" evidence="7">
    <location>
        <begin position="61"/>
        <end position="283"/>
    </location>
</feature>
<keyword evidence="4 6" id="KW-1133">Transmembrane helix</keyword>
<dbReference type="InterPro" id="IPR005829">
    <property type="entry name" value="Sugar_transporter_CS"/>
</dbReference>
<sequence>MDHNLCGFNDVPLPANHFMGLVSFIYSTIGGFKLLTTDVLCEKLSMSPENQSPHKRSSVKVTLIITVLAVAFGVNGGIYNIPVANNLRPFLIEHINESRPMHWLTSGNKSLNAATLFGFVVSSFTAGSAIGTLLSPTLAECLGRRPSLLISATLNIFGSFICFFYLHIFELIFIGRLLIGMSYGLGLPLASAFIVEISPLNRRGQLNGFMQTASGVGDTLGMVVTIPGLLGSVNLSPYALSLTIISSISHFVVMCFAHESPRFLILKRNRLERAIKALKYYQS</sequence>
<dbReference type="WBParaSite" id="nRc.2.0.1.t31744-RA">
    <property type="protein sequence ID" value="nRc.2.0.1.t31744-RA"/>
    <property type="gene ID" value="nRc.2.0.1.g31744"/>
</dbReference>
<dbReference type="PROSITE" id="PS50850">
    <property type="entry name" value="MFS"/>
    <property type="match status" value="1"/>
</dbReference>